<dbReference type="Gene3D" id="3.40.50.12780">
    <property type="entry name" value="N-terminal domain of ligase-like"/>
    <property type="match status" value="1"/>
</dbReference>
<evidence type="ECO:0000313" key="2">
    <source>
        <dbReference type="Proteomes" id="UP000234661"/>
    </source>
</evidence>
<protein>
    <submittedName>
        <fullName evidence="1">Acyl-protein synthase</fullName>
    </submittedName>
</protein>
<proteinExistence type="predicted"/>
<gene>
    <name evidence="1" type="ORF">CWM85_40105</name>
</gene>
<comment type="caution">
    <text evidence="1">The sequence shown here is derived from an EMBL/GenBank/DDBJ whole genome shotgun (WGS) entry which is preliminary data.</text>
</comment>
<sequence>MDTLSCVDALCALDSPYHEDSDSQRLFDEAMREIVAFHVMNTPGYRQWLARHNIPADAANIDSWSQLPPIFADYFKQNLPIGRSGEDALELTSSGTSGQKSRMRYDARSIGAAQGMVDRIFRHYGWETPDAPCNYLLLSYEPADIITLGTSFTDQFLCKYAPVKRAVYALRHTGSGHEFDPFGVIRALQE</sequence>
<dbReference type="Proteomes" id="UP000234661">
    <property type="component" value="Unassembled WGS sequence"/>
</dbReference>
<reference evidence="1 2" key="1">
    <citation type="submission" date="2017-11" db="EMBL/GenBank/DDBJ databases">
        <authorList>
            <person name="Han C.G."/>
        </authorList>
    </citation>
    <scope>NUCLEOTIDE SEQUENCE [LARGE SCALE GENOMIC DNA]</scope>
    <source>
        <strain evidence="1 2">A2</strain>
    </source>
</reference>
<reference evidence="1 2" key="2">
    <citation type="submission" date="2018-01" db="EMBL/GenBank/DDBJ databases">
        <title>Genomic study of Klebsiella pneumoniae.</title>
        <authorList>
            <person name="Yang Y."/>
            <person name="Bicalho R."/>
        </authorList>
    </citation>
    <scope>NUCLEOTIDE SEQUENCE [LARGE SCALE GENOMIC DNA]</scope>
    <source>
        <strain evidence="1 2">A2</strain>
    </source>
</reference>
<dbReference type="InterPro" id="IPR042099">
    <property type="entry name" value="ANL_N_sf"/>
</dbReference>
<name>A0A2J4XW36_9ENTR</name>
<evidence type="ECO:0000313" key="1">
    <source>
        <dbReference type="EMBL" id="PLM42721.1"/>
    </source>
</evidence>
<organism evidence="1 2">
    <name type="scientific">Klebsiella michiganensis</name>
    <dbReference type="NCBI Taxonomy" id="1134687"/>
    <lineage>
        <taxon>Bacteria</taxon>
        <taxon>Pseudomonadati</taxon>
        <taxon>Pseudomonadota</taxon>
        <taxon>Gammaproteobacteria</taxon>
        <taxon>Enterobacterales</taxon>
        <taxon>Enterobacteriaceae</taxon>
        <taxon>Klebsiella/Raoultella group</taxon>
        <taxon>Klebsiella</taxon>
    </lineage>
</organism>
<accession>A0A2J4XW36</accession>
<dbReference type="AlphaFoldDB" id="A0A2J4XW36"/>
<feature type="non-terminal residue" evidence="1">
    <location>
        <position position="190"/>
    </location>
</feature>
<dbReference type="EMBL" id="PIET01002519">
    <property type="protein sequence ID" value="PLM42721.1"/>
    <property type="molecule type" value="Genomic_DNA"/>
</dbReference>